<dbReference type="RefSeq" id="WP_348395583.1">
    <property type="nucleotide sequence ID" value="NZ_CP136600.1"/>
</dbReference>
<evidence type="ECO:0000256" key="1">
    <source>
        <dbReference type="ARBA" id="ARBA00001946"/>
    </source>
</evidence>
<evidence type="ECO:0000313" key="7">
    <source>
        <dbReference type="EMBL" id="WOH36771.1"/>
    </source>
</evidence>
<comment type="similarity">
    <text evidence="4 5">Belongs to the glutamine synthetase family.</text>
</comment>
<dbReference type="Gene3D" id="3.30.590.10">
    <property type="entry name" value="Glutamine synthetase/guanido kinase, catalytic domain"/>
    <property type="match status" value="1"/>
</dbReference>
<dbReference type="SUPFAM" id="SSF54368">
    <property type="entry name" value="Glutamine synthetase, N-terminal domain"/>
    <property type="match status" value="1"/>
</dbReference>
<dbReference type="EMBL" id="CP136600">
    <property type="protein sequence ID" value="WOH36771.1"/>
    <property type="molecule type" value="Genomic_DNA"/>
</dbReference>
<evidence type="ECO:0000256" key="5">
    <source>
        <dbReference type="RuleBase" id="RU000384"/>
    </source>
</evidence>
<sequence>MDSIKTWLEENNIEEVQCITCDHTGIPRGKILPVKTFIQDEGFRIPEAIMLQAACGDLIDDDLLFTLIDERDIDMVLTPDANACYILPWTKKPTAMIIHDCFDQQGKPFQLSARTILKKVIDLYAQKNLKAVVAPEMELYLTKINADSNLPLEVPTGRSGYAERGRQSFGIDSITEFSEYIDDVYAWAKQLGLKLETVVHEEGRAQFEFNFMHGEPLSLADQVFMFKRMVKEAAIKHGFSATFMAKPMVDQPGNAMHIHQSLVDASTGENIFANEQGDTAAFHHYIAGLQKYIPEMMPIFAPNINSYKRFVAGLAAPVNLDWGIENRTVGLRIPNSPTQARRVENRLPGADTNPYLAIAATLLCGFIGMEEKIKPSQEKMGKENEQCASDMPLNINDAISRMENSEKVKYYLGELFVKGFIETRKADHENYKNVISSWERHFLLTTV</sequence>
<dbReference type="PROSITE" id="PS00181">
    <property type="entry name" value="GLNA_ATP"/>
    <property type="match status" value="1"/>
</dbReference>
<feature type="domain" description="GS catalytic" evidence="6">
    <location>
        <begin position="113"/>
        <end position="447"/>
    </location>
</feature>
<dbReference type="InterPro" id="IPR008146">
    <property type="entry name" value="Gln_synth_cat_dom"/>
</dbReference>
<dbReference type="InterPro" id="IPR027303">
    <property type="entry name" value="Gln_synth_gly_rich_site"/>
</dbReference>
<dbReference type="Gene3D" id="3.10.20.70">
    <property type="entry name" value="Glutamine synthetase, N-terminal domain"/>
    <property type="match status" value="1"/>
</dbReference>
<dbReference type="InterPro" id="IPR036651">
    <property type="entry name" value="Gln_synt_N_sf"/>
</dbReference>
<evidence type="ECO:0000256" key="2">
    <source>
        <dbReference type="ARBA" id="ARBA00022598"/>
    </source>
</evidence>
<accession>A0ABZ0GMY7</accession>
<organism evidence="7 8">
    <name type="scientific">Thalassotalea fonticola</name>
    <dbReference type="NCBI Taxonomy" id="3065649"/>
    <lineage>
        <taxon>Bacteria</taxon>
        <taxon>Pseudomonadati</taxon>
        <taxon>Pseudomonadota</taxon>
        <taxon>Gammaproteobacteria</taxon>
        <taxon>Alteromonadales</taxon>
        <taxon>Colwelliaceae</taxon>
        <taxon>Thalassotalea</taxon>
    </lineage>
</organism>
<evidence type="ECO:0000256" key="4">
    <source>
        <dbReference type="PROSITE-ProRule" id="PRU01331"/>
    </source>
</evidence>
<dbReference type="SUPFAM" id="SSF55931">
    <property type="entry name" value="Glutamine synthetase/guanido kinase"/>
    <property type="match status" value="1"/>
</dbReference>
<reference evidence="7 8" key="1">
    <citation type="submission" date="2023-09" db="EMBL/GenBank/DDBJ databases">
        <authorList>
            <person name="Qi X."/>
        </authorList>
    </citation>
    <scope>NUCLEOTIDE SEQUENCE [LARGE SCALE GENOMIC DNA]</scope>
    <source>
        <strain evidence="7 8">S1-1</strain>
    </source>
</reference>
<gene>
    <name evidence="7" type="ORF">RI844_15540</name>
</gene>
<dbReference type="Proteomes" id="UP001301442">
    <property type="component" value="Chromosome"/>
</dbReference>
<keyword evidence="8" id="KW-1185">Reference proteome</keyword>
<dbReference type="InterPro" id="IPR014746">
    <property type="entry name" value="Gln_synth/guanido_kin_cat_dom"/>
</dbReference>
<evidence type="ECO:0000259" key="6">
    <source>
        <dbReference type="PROSITE" id="PS51987"/>
    </source>
</evidence>
<dbReference type="EC" id="6.3.1.-" evidence="7"/>
<dbReference type="PANTHER" id="PTHR43785:SF3">
    <property type="entry name" value="GS CATALYTIC DOMAIN-CONTAINING PROTEIN"/>
    <property type="match status" value="1"/>
</dbReference>
<dbReference type="Pfam" id="PF00120">
    <property type="entry name" value="Gln-synt_C"/>
    <property type="match status" value="1"/>
</dbReference>
<name>A0ABZ0GMY7_9GAMM</name>
<proteinExistence type="inferred from homology"/>
<dbReference type="PROSITE" id="PS51987">
    <property type="entry name" value="GS_CATALYTIC"/>
    <property type="match status" value="1"/>
</dbReference>
<dbReference type="PANTHER" id="PTHR43785">
    <property type="entry name" value="GAMMA-GLUTAMYLPUTRESCINE SYNTHETASE"/>
    <property type="match status" value="1"/>
</dbReference>
<evidence type="ECO:0000313" key="8">
    <source>
        <dbReference type="Proteomes" id="UP001301442"/>
    </source>
</evidence>
<dbReference type="GO" id="GO:0016874">
    <property type="term" value="F:ligase activity"/>
    <property type="evidence" value="ECO:0007669"/>
    <property type="project" value="UniProtKB-KW"/>
</dbReference>
<protein>
    <submittedName>
        <fullName evidence="7">Glutamine synthetase family protein</fullName>
        <ecNumber evidence="7">6.3.1.-</ecNumber>
    </submittedName>
</protein>
<dbReference type="SMART" id="SM01230">
    <property type="entry name" value="Gln-synt_C"/>
    <property type="match status" value="1"/>
</dbReference>
<comment type="cofactor">
    <cofactor evidence="1">
        <name>Mg(2+)</name>
        <dbReference type="ChEBI" id="CHEBI:18420"/>
    </cofactor>
</comment>
<keyword evidence="2 7" id="KW-0436">Ligase</keyword>
<evidence type="ECO:0000256" key="3">
    <source>
        <dbReference type="ARBA" id="ARBA00022842"/>
    </source>
</evidence>
<keyword evidence="3" id="KW-0460">Magnesium</keyword>